<dbReference type="EMBL" id="CP119075">
    <property type="protein sequence ID" value="WED65700.1"/>
    <property type="molecule type" value="Genomic_DNA"/>
</dbReference>
<feature type="domain" description="HAMP" evidence="2">
    <location>
        <begin position="433"/>
        <end position="484"/>
    </location>
</feature>
<dbReference type="GO" id="GO:0007165">
    <property type="term" value="P:signal transduction"/>
    <property type="evidence" value="ECO:0007669"/>
    <property type="project" value="InterPro"/>
</dbReference>
<dbReference type="RefSeq" id="WP_330930230.1">
    <property type="nucleotide sequence ID" value="NZ_CP119075.1"/>
</dbReference>
<feature type="transmembrane region" description="Helical" evidence="1">
    <location>
        <begin position="409"/>
        <end position="429"/>
    </location>
</feature>
<evidence type="ECO:0000259" key="2">
    <source>
        <dbReference type="PROSITE" id="PS50885"/>
    </source>
</evidence>
<protein>
    <submittedName>
        <fullName evidence="3">HAMP domain-containing protein</fullName>
    </submittedName>
</protein>
<name>A0AAE9ZVA1_9BACT</name>
<dbReference type="Pfam" id="PF00672">
    <property type="entry name" value="HAMP"/>
    <property type="match status" value="1"/>
</dbReference>
<evidence type="ECO:0000256" key="1">
    <source>
        <dbReference type="SAM" id="Phobius"/>
    </source>
</evidence>
<dbReference type="CDD" id="cd06225">
    <property type="entry name" value="HAMP"/>
    <property type="match status" value="1"/>
</dbReference>
<sequence length="644" mass="70933">MKPLHLHFNVRTWLQIGLLSSITGVAIWIGSGLFVSLRRVILDGFDKQLTSPSVVVAAFIEPEDHAWLAERRNIHGLAYAEKEDVFYALAQTRGAFGLVTISPLTGVVADDAAVYLSMELRDLAVEPVSGRLIGLLPDGSPAWVDTATGEVAPIAGAPAGWRGMADGPGDGGIWVIDTMVRQWHPQTGAWAAAQAVPEVHEDPILMGGGRDGQAVLLVNPWHRKIVSMYPESGYVSEIDWAHDDAMTWEWGFDTRRERWVGARHKLVLIDPLTGTEPVDRFAAAYGREQSDTYARLVEPMRRLRERLKLTYLYTQMVESPDLITYVLDSSTGDEHSPLMAEDILPATEVEGVARLLTGGSMHFTNLERWENWGWLKSAFAPMFAADGRVMAMAGTDFNASVIENSTRRALLMVFLVGAATLVLASGWSLTISRWLRRPVEALKRGALSMAAGDFQVLEVKGSREVNQLAGVFNQVSDSMQQSVTNLTSEVTRLLQRRDRAEVARVFARDRDANLSFADEPEVTVLHSTYGLGGATRHGDVALVWWDMTRATTAVPSMGALCAVPGQVRARFTSLSESAAQPPRWPENVRAVLRLNLRTNQGVYWGRESTETPFARGVPTALEMGWAEFGPVLKLEEYVVKEAGT</sequence>
<dbReference type="SUPFAM" id="SSF50969">
    <property type="entry name" value="YVTN repeat-like/Quinoprotein amine dehydrogenase"/>
    <property type="match status" value="1"/>
</dbReference>
<dbReference type="GO" id="GO:0016020">
    <property type="term" value="C:membrane"/>
    <property type="evidence" value="ECO:0007669"/>
    <property type="project" value="InterPro"/>
</dbReference>
<feature type="transmembrane region" description="Helical" evidence="1">
    <location>
        <begin position="12"/>
        <end position="37"/>
    </location>
</feature>
<evidence type="ECO:0000313" key="4">
    <source>
        <dbReference type="Proteomes" id="UP001218638"/>
    </source>
</evidence>
<evidence type="ECO:0000313" key="3">
    <source>
        <dbReference type="EMBL" id="WED65700.1"/>
    </source>
</evidence>
<dbReference type="Gene3D" id="6.10.340.10">
    <property type="match status" value="1"/>
</dbReference>
<dbReference type="Proteomes" id="UP001218638">
    <property type="component" value="Chromosome"/>
</dbReference>
<keyword evidence="1" id="KW-0472">Membrane</keyword>
<dbReference type="InterPro" id="IPR011044">
    <property type="entry name" value="Quino_amine_DH_bsu"/>
</dbReference>
<keyword evidence="4" id="KW-1185">Reference proteome</keyword>
<proteinExistence type="predicted"/>
<dbReference type="InterPro" id="IPR003660">
    <property type="entry name" value="HAMP_dom"/>
</dbReference>
<keyword evidence="1" id="KW-0812">Transmembrane</keyword>
<reference evidence="3" key="1">
    <citation type="submission" date="2023-03" db="EMBL/GenBank/DDBJ databases">
        <title>Lomoglobus Profundus gen. nov., sp. nov., a novel member of the phylum Verrucomicrobia, isolated from deep-marine sediment of South China Sea.</title>
        <authorList>
            <person name="Ahmad T."/>
            <person name="Ishaq S.E."/>
            <person name="Wang F."/>
        </authorList>
    </citation>
    <scope>NUCLEOTIDE SEQUENCE</scope>
    <source>
        <strain evidence="3">LMO-M01</strain>
    </source>
</reference>
<accession>A0AAE9ZVA1</accession>
<keyword evidence="1" id="KW-1133">Transmembrane helix</keyword>
<organism evidence="3 4">
    <name type="scientific">Synoicihabitans lomoniglobus</name>
    <dbReference type="NCBI Taxonomy" id="2909285"/>
    <lineage>
        <taxon>Bacteria</taxon>
        <taxon>Pseudomonadati</taxon>
        <taxon>Verrucomicrobiota</taxon>
        <taxon>Opitutia</taxon>
        <taxon>Opitutales</taxon>
        <taxon>Opitutaceae</taxon>
        <taxon>Synoicihabitans</taxon>
    </lineage>
</organism>
<dbReference type="SMART" id="SM00304">
    <property type="entry name" value="HAMP"/>
    <property type="match status" value="1"/>
</dbReference>
<gene>
    <name evidence="3" type="ORF">PXH66_02420</name>
</gene>
<dbReference type="AlphaFoldDB" id="A0AAE9ZVA1"/>
<dbReference type="KEGG" id="slom:PXH66_02420"/>
<dbReference type="PROSITE" id="PS50885">
    <property type="entry name" value="HAMP"/>
    <property type="match status" value="1"/>
</dbReference>